<dbReference type="InParanoid" id="A0A0D2AQP2"/>
<organism evidence="2 3">
    <name type="scientific">Verruconis gallopava</name>
    <dbReference type="NCBI Taxonomy" id="253628"/>
    <lineage>
        <taxon>Eukaryota</taxon>
        <taxon>Fungi</taxon>
        <taxon>Dikarya</taxon>
        <taxon>Ascomycota</taxon>
        <taxon>Pezizomycotina</taxon>
        <taxon>Dothideomycetes</taxon>
        <taxon>Pleosporomycetidae</taxon>
        <taxon>Venturiales</taxon>
        <taxon>Sympoventuriaceae</taxon>
        <taxon>Verruconis</taxon>
    </lineage>
</organism>
<dbReference type="HOGENOM" id="CLU_1379085_0_0_1"/>
<accession>A0A0D2AQP2</accession>
<feature type="compositionally biased region" description="Polar residues" evidence="1">
    <location>
        <begin position="56"/>
        <end position="67"/>
    </location>
</feature>
<keyword evidence="3" id="KW-1185">Reference proteome</keyword>
<dbReference type="AlphaFoldDB" id="A0A0D2AQP2"/>
<protein>
    <submittedName>
        <fullName evidence="2">Uncharacterized protein</fullName>
    </submittedName>
</protein>
<dbReference type="EMBL" id="KN847530">
    <property type="protein sequence ID" value="KIW08978.1"/>
    <property type="molecule type" value="Genomic_DNA"/>
</dbReference>
<name>A0A0D2AQP2_9PEZI</name>
<evidence type="ECO:0000313" key="3">
    <source>
        <dbReference type="Proteomes" id="UP000053259"/>
    </source>
</evidence>
<dbReference type="GeneID" id="27308859"/>
<dbReference type="RefSeq" id="XP_016218847.1">
    <property type="nucleotide sequence ID" value="XM_016353694.1"/>
</dbReference>
<proteinExistence type="predicted"/>
<dbReference type="VEuPathDB" id="FungiDB:PV09_00886"/>
<dbReference type="Proteomes" id="UP000053259">
    <property type="component" value="Unassembled WGS sequence"/>
</dbReference>
<evidence type="ECO:0000313" key="2">
    <source>
        <dbReference type="EMBL" id="KIW08978.1"/>
    </source>
</evidence>
<sequence>MHTTSTPHKDVESQTANIWSYELLKLRKQPVEMFSRRKSNDQESYVSQMKDKAQSVADNVTENTIPSPSRKLSFGSGAEQDRYAAHFGLGHDGLERIRRAASSKGIGAEQDRYASHFSLEEAKIRQAKEAIFNSGASGAEQDRYEARFGLGYDGLQRLKALVRSEGVGAEQDRYDGHFGLDESKVEKALEGLKSSFRR</sequence>
<reference evidence="2 3" key="1">
    <citation type="submission" date="2015-01" db="EMBL/GenBank/DDBJ databases">
        <title>The Genome Sequence of Ochroconis gallopava CBS43764.</title>
        <authorList>
            <consortium name="The Broad Institute Genomics Platform"/>
            <person name="Cuomo C."/>
            <person name="de Hoog S."/>
            <person name="Gorbushina A."/>
            <person name="Stielow B."/>
            <person name="Teixiera M."/>
            <person name="Abouelleil A."/>
            <person name="Chapman S.B."/>
            <person name="Priest M."/>
            <person name="Young S.K."/>
            <person name="Wortman J."/>
            <person name="Nusbaum C."/>
            <person name="Birren B."/>
        </authorList>
    </citation>
    <scope>NUCLEOTIDE SEQUENCE [LARGE SCALE GENOMIC DNA]</scope>
    <source>
        <strain evidence="2 3">CBS 43764</strain>
    </source>
</reference>
<dbReference type="OrthoDB" id="67965at2759"/>
<feature type="region of interest" description="Disordered" evidence="1">
    <location>
        <begin position="51"/>
        <end position="76"/>
    </location>
</feature>
<evidence type="ECO:0000256" key="1">
    <source>
        <dbReference type="SAM" id="MobiDB-lite"/>
    </source>
</evidence>
<gene>
    <name evidence="2" type="ORF">PV09_00886</name>
</gene>